<dbReference type="KEGG" id="bbel:109472950"/>
<dbReference type="PIRSF" id="PIRSF037037">
    <property type="entry name" value="Kelch-like_protein_gigaxonin"/>
    <property type="match status" value="1"/>
</dbReference>
<gene>
    <name evidence="5" type="primary">LOC109472950</name>
</gene>
<dbReference type="GeneID" id="109472950"/>
<dbReference type="SMART" id="SM00875">
    <property type="entry name" value="BACK"/>
    <property type="match status" value="1"/>
</dbReference>
<dbReference type="FunFam" id="1.25.40.420:FF:000001">
    <property type="entry name" value="Kelch-like family member 12"/>
    <property type="match status" value="1"/>
</dbReference>
<evidence type="ECO:0000313" key="5">
    <source>
        <dbReference type="RefSeq" id="XP_019628379.1"/>
    </source>
</evidence>
<dbReference type="InterPro" id="IPR006652">
    <property type="entry name" value="Kelch_1"/>
</dbReference>
<evidence type="ECO:0000259" key="3">
    <source>
        <dbReference type="PROSITE" id="PS50097"/>
    </source>
</evidence>
<dbReference type="InterPro" id="IPR011705">
    <property type="entry name" value="BACK"/>
</dbReference>
<keyword evidence="1" id="KW-0880">Kelch repeat</keyword>
<dbReference type="SUPFAM" id="SSF54695">
    <property type="entry name" value="POZ domain"/>
    <property type="match status" value="1"/>
</dbReference>
<dbReference type="InterPro" id="IPR000210">
    <property type="entry name" value="BTB/POZ_dom"/>
</dbReference>
<dbReference type="Pfam" id="PF00651">
    <property type="entry name" value="BTB"/>
    <property type="match status" value="1"/>
</dbReference>
<dbReference type="OrthoDB" id="19132at2759"/>
<sequence>MPSPTTDRMEFHQPFQAADILKALNDMRGFKVLTDVILAVEEEEFHCHRAVLAASSPYFTAMFAGNLRESRAERIKMEGIPSDTMQLHLDYAYTGRVTITRDNVFQLFETSDLLQVLPVKDACLTFLERILDVSNCIEIRKLAEIHSCDSLFRKARDLARSRFSKVIKTEEFLQLPKQYLVDYLSDDELNTENEEEIYKAIIRWIKFDREGRSQDLDQLIELVRLPFVTPEYLISKIALDPLVYNSDGCVQQIYEARAFQISGTYRRAVKTRQRRPRKCNCVEVMVVVCGEKKTFKGSSKAREVPYYDPVHQRWRALGPVPSKDLQVSSAVSTGYDIYITGGLVNDKARKDAMCYVSYLNVWKPIASMLHPRYHHGAAVLDGKVYVIGGYDGQRCLEDVERYDPDNDKWERLAPLVHAVKCPAVAAYDGRIYVFGGFYDGYNISRQLQCYDPHTNSWSVVESNMIDYTCAHAVRLDNRIYLLGGSSKTVKAYDPSDDSIVRVADMNIKRDNCGVSVVGGKIYVSGGVTESNGPALDCIECYDPRKDEWTFGGHKLPCQLYRHGFVTVQMYKEDIHAGQT</sequence>
<dbReference type="AlphaFoldDB" id="A0A6P4Z362"/>
<keyword evidence="4" id="KW-1185">Reference proteome</keyword>
<reference evidence="5" key="1">
    <citation type="submission" date="2025-08" db="UniProtKB">
        <authorList>
            <consortium name="RefSeq"/>
        </authorList>
    </citation>
    <scope>IDENTIFICATION</scope>
    <source>
        <tissue evidence="5">Gonad</tissue>
    </source>
</reference>
<name>A0A6P4Z362_BRABE</name>
<accession>A0A6P4Z362</accession>
<dbReference type="SMART" id="SM00225">
    <property type="entry name" value="BTB"/>
    <property type="match status" value="1"/>
</dbReference>
<dbReference type="PRINTS" id="PR00501">
    <property type="entry name" value="KELCHREPEAT"/>
</dbReference>
<keyword evidence="2" id="KW-0677">Repeat</keyword>
<dbReference type="Gene3D" id="1.25.40.420">
    <property type="match status" value="1"/>
</dbReference>
<dbReference type="InterPro" id="IPR017096">
    <property type="entry name" value="BTB-kelch_protein"/>
</dbReference>
<dbReference type="Pfam" id="PF07707">
    <property type="entry name" value="BACK"/>
    <property type="match status" value="1"/>
</dbReference>
<feature type="domain" description="BTB" evidence="3">
    <location>
        <begin position="34"/>
        <end position="101"/>
    </location>
</feature>
<dbReference type="RefSeq" id="XP_019628379.1">
    <property type="nucleotide sequence ID" value="XM_019772820.1"/>
</dbReference>
<dbReference type="Gene3D" id="3.30.710.10">
    <property type="entry name" value="Potassium Channel Kv1.1, Chain A"/>
    <property type="match status" value="1"/>
</dbReference>
<dbReference type="Proteomes" id="UP000515135">
    <property type="component" value="Unplaced"/>
</dbReference>
<dbReference type="Pfam" id="PF01344">
    <property type="entry name" value="Kelch_1"/>
    <property type="match status" value="1"/>
</dbReference>
<dbReference type="SUPFAM" id="SSF117281">
    <property type="entry name" value="Kelch motif"/>
    <property type="match status" value="1"/>
</dbReference>
<dbReference type="Pfam" id="PF24681">
    <property type="entry name" value="Kelch_KLHDC2_KLHL20_DRC7"/>
    <property type="match status" value="1"/>
</dbReference>
<dbReference type="PANTHER" id="PTHR24412:SF488">
    <property type="entry name" value="KELCH-LIKE PROTEIN 24"/>
    <property type="match status" value="1"/>
</dbReference>
<evidence type="ECO:0000313" key="4">
    <source>
        <dbReference type="Proteomes" id="UP000515135"/>
    </source>
</evidence>
<evidence type="ECO:0000256" key="1">
    <source>
        <dbReference type="ARBA" id="ARBA00022441"/>
    </source>
</evidence>
<dbReference type="PROSITE" id="PS50097">
    <property type="entry name" value="BTB"/>
    <property type="match status" value="1"/>
</dbReference>
<dbReference type="Gene3D" id="2.120.10.80">
    <property type="entry name" value="Kelch-type beta propeller"/>
    <property type="match status" value="2"/>
</dbReference>
<protein>
    <submittedName>
        <fullName evidence="5">Kelch-like protein 24</fullName>
    </submittedName>
</protein>
<dbReference type="SMART" id="SM00612">
    <property type="entry name" value="Kelch"/>
    <property type="match status" value="5"/>
</dbReference>
<organism evidence="4 5">
    <name type="scientific">Branchiostoma belcheri</name>
    <name type="common">Amphioxus</name>
    <dbReference type="NCBI Taxonomy" id="7741"/>
    <lineage>
        <taxon>Eukaryota</taxon>
        <taxon>Metazoa</taxon>
        <taxon>Chordata</taxon>
        <taxon>Cephalochordata</taxon>
        <taxon>Leptocardii</taxon>
        <taxon>Amphioxiformes</taxon>
        <taxon>Branchiostomatidae</taxon>
        <taxon>Branchiostoma</taxon>
    </lineage>
</organism>
<evidence type="ECO:0000256" key="2">
    <source>
        <dbReference type="ARBA" id="ARBA00022737"/>
    </source>
</evidence>
<proteinExistence type="predicted"/>
<dbReference type="InterPro" id="IPR015915">
    <property type="entry name" value="Kelch-typ_b-propeller"/>
</dbReference>
<dbReference type="PANTHER" id="PTHR24412">
    <property type="entry name" value="KELCH PROTEIN"/>
    <property type="match status" value="1"/>
</dbReference>
<dbReference type="InterPro" id="IPR011333">
    <property type="entry name" value="SKP1/BTB/POZ_sf"/>
</dbReference>